<keyword evidence="2" id="KW-0547">Nucleotide-binding</keyword>
<evidence type="ECO:0000256" key="5">
    <source>
        <dbReference type="SAM" id="MobiDB-lite"/>
    </source>
</evidence>
<dbReference type="Proteomes" id="UP000242415">
    <property type="component" value="Unassembled WGS sequence"/>
</dbReference>
<dbReference type="STRING" id="405436.SAMN05444365_101172"/>
<dbReference type="Gene3D" id="3.30.420.40">
    <property type="match status" value="2"/>
</dbReference>
<feature type="compositionally biased region" description="Pro residues" evidence="5">
    <location>
        <begin position="506"/>
        <end position="525"/>
    </location>
</feature>
<dbReference type="SUPFAM" id="SSF53067">
    <property type="entry name" value="Actin-like ATPase domain"/>
    <property type="match status" value="2"/>
</dbReference>
<dbReference type="PANTHER" id="PTHR45639:SF34">
    <property type="entry name" value="CHAPERONE PROTEIN DNAK"/>
    <property type="match status" value="1"/>
</dbReference>
<accession>A0A1H3FXH2</accession>
<dbReference type="InterPro" id="IPR013126">
    <property type="entry name" value="Hsp_70_fam"/>
</dbReference>
<dbReference type="PANTHER" id="PTHR45639">
    <property type="entry name" value="HSC70CB, ISOFORM G-RELATED"/>
    <property type="match status" value="1"/>
</dbReference>
<reference evidence="7" key="1">
    <citation type="submission" date="2016-10" db="EMBL/GenBank/DDBJ databases">
        <authorList>
            <person name="Varghese N."/>
            <person name="Submissions S."/>
        </authorList>
    </citation>
    <scope>NUCLEOTIDE SEQUENCE [LARGE SCALE GENOMIC DNA]</scope>
    <source>
        <strain evidence="7">DSM 45245</strain>
    </source>
</reference>
<dbReference type="EMBL" id="FNPH01000001">
    <property type="protein sequence ID" value="SDX94829.1"/>
    <property type="molecule type" value="Genomic_DNA"/>
</dbReference>
<sequence length="539" mass="55871">MSGMSDSRSLVVDFGTSSSAAAVVTGDTMHLVAEPITGSYTWPSAVHWDGQHMFVGSVAERRKRAEPTAYAAEFKRGLAADVPVPLGDRRFRPVEQVVAVLATLRGEAEHLHGGRIERAVITVPASYAVGDPRRGQMIAAGEAAGFHTVELLSEPVAAAFAPVAGAPLTPGELVLVYDLGGGTFDTALVRVGEHGHEVLGHVAIDNCGGRDIDALLAARIHDEGREWLEPLLAAAATDPTGPAALRMEMAVTDFARRIKHQLSEVEEVEDFLMPNTPAYRMTRDDLASLAAPLLDQTVACCQSLLDELVVGVSEVDAVLLVGGGARMPAVIDTVRRAFERPLRHVDEPELATVRGAARWLGHSGSRTVLPSPASDGSQPLSFAVPGRARLLRWLVGPGDAYPAGATLARVRLQTGALWDLTAATAGTIERLLVAPGAEIAPQHWLALARPTTVDRATPPATTDRATPPATAQHGAASTTAGRGAEPATPDPAAGPATPHDAAGSPSPDPGAAPPSPDPAAPPASPDPAAAPASPDPQPA</sequence>
<organism evidence="6 7">
    <name type="scientific">Micromonospora pattaloongensis</name>
    <dbReference type="NCBI Taxonomy" id="405436"/>
    <lineage>
        <taxon>Bacteria</taxon>
        <taxon>Bacillati</taxon>
        <taxon>Actinomycetota</taxon>
        <taxon>Actinomycetes</taxon>
        <taxon>Micromonosporales</taxon>
        <taxon>Micromonosporaceae</taxon>
        <taxon>Micromonospora</taxon>
    </lineage>
</organism>
<dbReference type="GO" id="GO:0030968">
    <property type="term" value="P:endoplasmic reticulum unfolded protein response"/>
    <property type="evidence" value="ECO:0007669"/>
    <property type="project" value="TreeGrafter"/>
</dbReference>
<dbReference type="InterPro" id="IPR043129">
    <property type="entry name" value="ATPase_NBD"/>
</dbReference>
<feature type="compositionally biased region" description="Low complexity" evidence="5">
    <location>
        <begin position="483"/>
        <end position="505"/>
    </location>
</feature>
<dbReference type="FunFam" id="3.30.420.40:FF:000028">
    <property type="entry name" value="heat shock 70 kDa protein-like"/>
    <property type="match status" value="1"/>
</dbReference>
<feature type="region of interest" description="Disordered" evidence="5">
    <location>
        <begin position="454"/>
        <end position="539"/>
    </location>
</feature>
<dbReference type="GO" id="GO:0140662">
    <property type="term" value="F:ATP-dependent protein folding chaperone"/>
    <property type="evidence" value="ECO:0007669"/>
    <property type="project" value="InterPro"/>
</dbReference>
<dbReference type="Gene3D" id="2.40.50.100">
    <property type="match status" value="1"/>
</dbReference>
<evidence type="ECO:0000313" key="6">
    <source>
        <dbReference type="EMBL" id="SDX94829.1"/>
    </source>
</evidence>
<name>A0A1H3FXH2_9ACTN</name>
<dbReference type="GO" id="GO:0005524">
    <property type="term" value="F:ATP binding"/>
    <property type="evidence" value="ECO:0007669"/>
    <property type="project" value="UniProtKB-KW"/>
</dbReference>
<keyword evidence="4" id="KW-0143">Chaperone</keyword>
<keyword evidence="3" id="KW-0067">ATP-binding</keyword>
<dbReference type="OrthoDB" id="9766019at2"/>
<evidence type="ECO:0000313" key="7">
    <source>
        <dbReference type="Proteomes" id="UP000242415"/>
    </source>
</evidence>
<dbReference type="Pfam" id="PF00012">
    <property type="entry name" value="HSP70"/>
    <property type="match status" value="1"/>
</dbReference>
<evidence type="ECO:0000256" key="3">
    <source>
        <dbReference type="ARBA" id="ARBA00022840"/>
    </source>
</evidence>
<evidence type="ECO:0000256" key="1">
    <source>
        <dbReference type="ARBA" id="ARBA00007381"/>
    </source>
</evidence>
<dbReference type="Gene3D" id="3.90.640.10">
    <property type="entry name" value="Actin, Chain A, domain 4"/>
    <property type="match status" value="1"/>
</dbReference>
<comment type="similarity">
    <text evidence="1">Belongs to the heat shock protein 70 family.</text>
</comment>
<protein>
    <submittedName>
        <fullName evidence="6">Hsp70 protein</fullName>
    </submittedName>
</protein>
<evidence type="ECO:0000256" key="4">
    <source>
        <dbReference type="ARBA" id="ARBA00023186"/>
    </source>
</evidence>
<evidence type="ECO:0000256" key="2">
    <source>
        <dbReference type="ARBA" id="ARBA00022741"/>
    </source>
</evidence>
<feature type="compositionally biased region" description="Low complexity" evidence="5">
    <location>
        <begin position="454"/>
        <end position="471"/>
    </location>
</feature>
<dbReference type="PRINTS" id="PR00301">
    <property type="entry name" value="HEATSHOCK70"/>
</dbReference>
<dbReference type="AlphaFoldDB" id="A0A1H3FXH2"/>
<proteinExistence type="inferred from homology"/>
<gene>
    <name evidence="6" type="ORF">SAMN05444365_101172</name>
</gene>
<keyword evidence="7" id="KW-1185">Reference proteome</keyword>